<dbReference type="Pfam" id="PF00072">
    <property type="entry name" value="Response_reg"/>
    <property type="match status" value="1"/>
</dbReference>
<feature type="domain" description="Response regulatory" evidence="8">
    <location>
        <begin position="565"/>
        <end position="675"/>
    </location>
</feature>
<dbReference type="PANTHER" id="PTHR43065">
    <property type="entry name" value="SENSOR HISTIDINE KINASE"/>
    <property type="match status" value="1"/>
</dbReference>
<dbReference type="InterPro" id="IPR011006">
    <property type="entry name" value="CheY-like_superfamily"/>
</dbReference>
<dbReference type="AlphaFoldDB" id="A0A7S9L3Z1"/>
<evidence type="ECO:0000256" key="6">
    <source>
        <dbReference type="SAM" id="Coils"/>
    </source>
</evidence>
<dbReference type="InterPro" id="IPR035965">
    <property type="entry name" value="PAS-like_dom_sf"/>
</dbReference>
<keyword evidence="6" id="KW-0175">Coiled coil</keyword>
<dbReference type="InterPro" id="IPR004358">
    <property type="entry name" value="Sig_transdc_His_kin-like_C"/>
</dbReference>
<evidence type="ECO:0000313" key="10">
    <source>
        <dbReference type="Proteomes" id="UP000594430"/>
    </source>
</evidence>
<dbReference type="InterPro" id="IPR036097">
    <property type="entry name" value="HisK_dim/P_sf"/>
</dbReference>
<dbReference type="InterPro" id="IPR005467">
    <property type="entry name" value="His_kinase_dom"/>
</dbReference>
<dbReference type="InterPro" id="IPR003594">
    <property type="entry name" value="HATPase_dom"/>
</dbReference>
<keyword evidence="4" id="KW-0808">Transferase</keyword>
<dbReference type="SUPFAM" id="SSF55874">
    <property type="entry name" value="ATPase domain of HSP90 chaperone/DNA topoisomerase II/histidine kinase"/>
    <property type="match status" value="1"/>
</dbReference>
<keyword evidence="3 5" id="KW-0597">Phosphoprotein</keyword>
<dbReference type="SMART" id="SM00448">
    <property type="entry name" value="REC"/>
    <property type="match status" value="1"/>
</dbReference>
<dbReference type="Gene3D" id="3.40.50.2300">
    <property type="match status" value="1"/>
</dbReference>
<dbReference type="SUPFAM" id="SSF47384">
    <property type="entry name" value="Homodimeric domain of signal transducing histidine kinase"/>
    <property type="match status" value="1"/>
</dbReference>
<dbReference type="Proteomes" id="UP000594430">
    <property type="component" value="Chromosome"/>
</dbReference>
<dbReference type="EMBL" id="CP064946">
    <property type="protein sequence ID" value="QPH47137.1"/>
    <property type="molecule type" value="Genomic_DNA"/>
</dbReference>
<evidence type="ECO:0000256" key="1">
    <source>
        <dbReference type="ARBA" id="ARBA00000085"/>
    </source>
</evidence>
<dbReference type="InterPro" id="IPR001789">
    <property type="entry name" value="Sig_transdc_resp-reg_receiver"/>
</dbReference>
<dbReference type="Pfam" id="PF00512">
    <property type="entry name" value="HisKA"/>
    <property type="match status" value="1"/>
</dbReference>
<dbReference type="EC" id="2.7.13.3" evidence="2"/>
<dbReference type="Pfam" id="PF08448">
    <property type="entry name" value="PAS_4"/>
    <property type="match status" value="1"/>
</dbReference>
<organism evidence="9 10">
    <name type="scientific">Pseudomonas fulva</name>
    <dbReference type="NCBI Taxonomy" id="47880"/>
    <lineage>
        <taxon>Bacteria</taxon>
        <taxon>Pseudomonadati</taxon>
        <taxon>Pseudomonadota</taxon>
        <taxon>Gammaproteobacteria</taxon>
        <taxon>Pseudomonadales</taxon>
        <taxon>Pseudomonadaceae</taxon>
        <taxon>Pseudomonas</taxon>
    </lineage>
</organism>
<accession>A0A7S9L3Z1</accession>
<dbReference type="PROSITE" id="PS50110">
    <property type="entry name" value="RESPONSE_REGULATORY"/>
    <property type="match status" value="1"/>
</dbReference>
<proteinExistence type="predicted"/>
<evidence type="ECO:0000256" key="4">
    <source>
        <dbReference type="ARBA" id="ARBA00022777"/>
    </source>
</evidence>
<dbReference type="Gene3D" id="3.30.565.10">
    <property type="entry name" value="Histidine kinase-like ATPase, C-terminal domain"/>
    <property type="match status" value="1"/>
</dbReference>
<reference evidence="9 10" key="1">
    <citation type="submission" date="2020-11" db="EMBL/GenBank/DDBJ databases">
        <title>Pseudomonas fulva producing VIM-24.</title>
        <authorList>
            <person name="Liu S."/>
        </authorList>
    </citation>
    <scope>NUCLEOTIDE SEQUENCE [LARGE SCALE GENOMIC DNA]</scope>
    <source>
        <strain evidence="9 10">ZDHY414</strain>
    </source>
</reference>
<protein>
    <recommendedName>
        <fullName evidence="2">histidine kinase</fullName>
        <ecNumber evidence="2">2.7.13.3</ecNumber>
    </recommendedName>
</protein>
<evidence type="ECO:0000256" key="2">
    <source>
        <dbReference type="ARBA" id="ARBA00012438"/>
    </source>
</evidence>
<feature type="domain" description="Histidine kinase" evidence="7">
    <location>
        <begin position="318"/>
        <end position="542"/>
    </location>
</feature>
<evidence type="ECO:0000313" key="9">
    <source>
        <dbReference type="EMBL" id="QPH47137.1"/>
    </source>
</evidence>
<dbReference type="Gene3D" id="1.10.287.130">
    <property type="match status" value="1"/>
</dbReference>
<feature type="coiled-coil region" evidence="6">
    <location>
        <begin position="3"/>
        <end position="37"/>
    </location>
</feature>
<dbReference type="Pfam" id="PF02518">
    <property type="entry name" value="HATPase_c"/>
    <property type="match status" value="1"/>
</dbReference>
<dbReference type="InterPro" id="IPR003661">
    <property type="entry name" value="HisK_dim/P_dom"/>
</dbReference>
<dbReference type="PRINTS" id="PR00344">
    <property type="entry name" value="BCTRLSENSOR"/>
</dbReference>
<dbReference type="SUPFAM" id="SSF52172">
    <property type="entry name" value="CheY-like"/>
    <property type="match status" value="1"/>
</dbReference>
<dbReference type="InterPro" id="IPR013656">
    <property type="entry name" value="PAS_4"/>
</dbReference>
<sequence length="686" mass="75932">MTSQTTLDDRAALQARLLELEAEHEQLRLKAAAYDAVVEQIDEGLCILQVLEDEHGQLNDYRYLMYNEACARHTLHVKEVGLTARQTIPDEVDQWLPHFAEVARTGVPMHFEQRLAVSNRWLTLKVSRLEPACERTLLVLFTGRPDENADVNQLQALNQELAQQVDRELASRKLLGNLVDHSVANVFAADCSFRLLAINRTAQETFKRWRGLVPRVGEYIPDFIADQPDIVKQLSGLWPRIMAGKSFVDTVAIGLQSDVRHYEVRYNPLLDADQVVQGGFMFAYDITERVAEQQRLEQVEETLRQSQKMEAIGQLTGGISHDFNNLLGSIMGALEVAAQRQTEGRYPDVARLIGLARQDTKRAATLVQRLLTFARQQKLTPQTVDVHALVTSMHDLIKSSLHASIEFQDHTTPGHWLIQVDPSQLENALLNLCINARDAMPLGGMLDIRNNDVRVQPSLADRLHLPVGEYVRISISDTGVGMSSDVAERAMEPFFTTKPLGQGSGLGLPMVYGFIRQSGGQVKITSTPGQGTCVDLYLPKDTGQIALSIANVPTPSWPSRQDKHLVMLVEDEDTLRLVIEELLIDQGMEVRAFAEGSQALEALRAGLQPSLLITDIGLPGRVSGKQLETALPDSAALLYITGYADEQGVAMSRKGAVMCKPFALTALVEQVALLLAGHDAGSNRRV</sequence>
<keyword evidence="4" id="KW-0418">Kinase</keyword>
<comment type="catalytic activity">
    <reaction evidence="1">
        <text>ATP + protein L-histidine = ADP + protein N-phospho-L-histidine.</text>
        <dbReference type="EC" id="2.7.13.3"/>
    </reaction>
</comment>
<evidence type="ECO:0000259" key="8">
    <source>
        <dbReference type="PROSITE" id="PS50110"/>
    </source>
</evidence>
<dbReference type="SMART" id="SM00388">
    <property type="entry name" value="HisKA"/>
    <property type="match status" value="1"/>
</dbReference>
<name>A0A7S9L3Z1_9PSED</name>
<dbReference type="PANTHER" id="PTHR43065:SF42">
    <property type="entry name" value="TWO-COMPONENT SENSOR PPRA"/>
    <property type="match status" value="1"/>
</dbReference>
<dbReference type="SMART" id="SM00387">
    <property type="entry name" value="HATPase_c"/>
    <property type="match status" value="1"/>
</dbReference>
<dbReference type="PROSITE" id="PS50109">
    <property type="entry name" value="HIS_KIN"/>
    <property type="match status" value="1"/>
</dbReference>
<evidence type="ECO:0000256" key="5">
    <source>
        <dbReference type="PROSITE-ProRule" id="PRU00169"/>
    </source>
</evidence>
<evidence type="ECO:0000259" key="7">
    <source>
        <dbReference type="PROSITE" id="PS50109"/>
    </source>
</evidence>
<feature type="modified residue" description="4-aspartylphosphate" evidence="5">
    <location>
        <position position="615"/>
    </location>
</feature>
<dbReference type="InterPro" id="IPR036890">
    <property type="entry name" value="HATPase_C_sf"/>
</dbReference>
<dbReference type="SUPFAM" id="SSF55785">
    <property type="entry name" value="PYP-like sensor domain (PAS domain)"/>
    <property type="match status" value="1"/>
</dbReference>
<gene>
    <name evidence="9" type="ORF">IZU98_11930</name>
</gene>
<dbReference type="CDD" id="cd00082">
    <property type="entry name" value="HisKA"/>
    <property type="match status" value="1"/>
</dbReference>
<dbReference type="GO" id="GO:0000155">
    <property type="term" value="F:phosphorelay sensor kinase activity"/>
    <property type="evidence" value="ECO:0007669"/>
    <property type="project" value="InterPro"/>
</dbReference>
<evidence type="ECO:0000256" key="3">
    <source>
        <dbReference type="ARBA" id="ARBA00022553"/>
    </source>
</evidence>
<dbReference type="Gene3D" id="3.30.450.20">
    <property type="entry name" value="PAS domain"/>
    <property type="match status" value="2"/>
</dbReference>